<comment type="caution">
    <text evidence="2">The sequence shown here is derived from an EMBL/GenBank/DDBJ whole genome shotgun (WGS) entry which is preliminary data.</text>
</comment>
<dbReference type="GO" id="GO:0016747">
    <property type="term" value="F:acyltransferase activity, transferring groups other than amino-acyl groups"/>
    <property type="evidence" value="ECO:0007669"/>
    <property type="project" value="InterPro"/>
</dbReference>
<dbReference type="PANTHER" id="PTHR47237">
    <property type="entry name" value="SLL0310 PROTEIN"/>
    <property type="match status" value="1"/>
</dbReference>
<dbReference type="PROSITE" id="PS51186">
    <property type="entry name" value="GNAT"/>
    <property type="match status" value="1"/>
</dbReference>
<name>A0A3M5H9G1_PSESS</name>
<proteinExistence type="predicted"/>
<dbReference type="SUPFAM" id="SSF55729">
    <property type="entry name" value="Acyl-CoA N-acyltransferases (Nat)"/>
    <property type="match status" value="1"/>
</dbReference>
<reference evidence="2 3" key="1">
    <citation type="submission" date="2018-08" db="EMBL/GenBank/DDBJ databases">
        <title>Recombination of ecologically and evolutionarily significant loci maintains genetic cohesion in the Pseudomonas syringae species complex.</title>
        <authorList>
            <person name="Dillon M."/>
            <person name="Thakur S."/>
            <person name="Almeida R.N.D."/>
            <person name="Weir B.S."/>
            <person name="Guttman D.S."/>
        </authorList>
    </citation>
    <scope>NUCLEOTIDE SEQUENCE [LARGE SCALE GENOMIC DNA]</scope>
    <source>
        <strain evidence="2 3">ICMP 9420</strain>
    </source>
</reference>
<organism evidence="2 3">
    <name type="scientific">Pseudomonas savastanoi</name>
    <name type="common">Pseudomonas syringae pv. savastanoi</name>
    <dbReference type="NCBI Taxonomy" id="29438"/>
    <lineage>
        <taxon>Bacteria</taxon>
        <taxon>Pseudomonadati</taxon>
        <taxon>Pseudomonadota</taxon>
        <taxon>Gammaproteobacteria</taxon>
        <taxon>Pseudomonadales</taxon>
        <taxon>Pseudomonadaceae</taxon>
        <taxon>Pseudomonas</taxon>
    </lineage>
</organism>
<dbReference type="Pfam" id="PF13673">
    <property type="entry name" value="Acetyltransf_10"/>
    <property type="match status" value="1"/>
</dbReference>
<dbReference type="InterPro" id="IPR016181">
    <property type="entry name" value="Acyl_CoA_acyltransferase"/>
</dbReference>
<dbReference type="EMBL" id="RBSX01000048">
    <property type="protein sequence ID" value="RMS95184.1"/>
    <property type="molecule type" value="Genomic_DNA"/>
</dbReference>
<keyword evidence="2" id="KW-0808">Transferase</keyword>
<sequence length="329" mass="35694">MENGGLWNLPNACRPLVSARSRWDTASLPQPFYLPVHPSGRRHVMLAQQRLDFEFRPMTAADVGNAHELSIALKWPHRLEDWAMLQRVAQGFVAVHNGRLIGSAFACHQGEFSTIGLVIVSDDYQGKGIGRRLMELAVGCVPPRTAILNATLAGAPLYEKMGFVSSGEVQQRQGQAQLPDTTALKAQESSRALSEADHARVLELANAGSGMDRSVTLGDVLNNLEHAVGIERDGQLQAFALLRPFGRGLCIGPVVAQTVEQARHMIEQLLAKVPYAFVRIDIPTDCGLADWLDEAGLKRVDSVTCMSMGAVPQASQGVRQFALITQAIG</sequence>
<dbReference type="Proteomes" id="UP000270430">
    <property type="component" value="Unassembled WGS sequence"/>
</dbReference>
<dbReference type="Pfam" id="PF18014">
    <property type="entry name" value="Acetyltransf_18"/>
    <property type="match status" value="1"/>
</dbReference>
<dbReference type="InterPro" id="IPR041496">
    <property type="entry name" value="YitH/HolE_GNAT"/>
</dbReference>
<protein>
    <submittedName>
        <fullName evidence="2">Acetyltransferase</fullName>
    </submittedName>
</protein>
<evidence type="ECO:0000313" key="3">
    <source>
        <dbReference type="Proteomes" id="UP000270430"/>
    </source>
</evidence>
<gene>
    <name evidence="2" type="ORF">ALP58_05021</name>
</gene>
<dbReference type="PANTHER" id="PTHR47237:SF2">
    <property type="entry name" value="BLL4206 PROTEIN"/>
    <property type="match status" value="1"/>
</dbReference>
<accession>A0A3M5H9G1</accession>
<dbReference type="CDD" id="cd04301">
    <property type="entry name" value="NAT_SF"/>
    <property type="match status" value="1"/>
</dbReference>
<dbReference type="InterPro" id="IPR000182">
    <property type="entry name" value="GNAT_dom"/>
</dbReference>
<dbReference type="AlphaFoldDB" id="A0A3M5H9G1"/>
<evidence type="ECO:0000259" key="1">
    <source>
        <dbReference type="PROSITE" id="PS51186"/>
    </source>
</evidence>
<dbReference type="InterPro" id="IPR052729">
    <property type="entry name" value="Acyl/Acetyltrans_Enzymes"/>
</dbReference>
<dbReference type="Gene3D" id="3.40.630.90">
    <property type="match status" value="1"/>
</dbReference>
<dbReference type="Gene3D" id="3.40.630.30">
    <property type="match status" value="1"/>
</dbReference>
<feature type="domain" description="N-acetyltransferase" evidence="1">
    <location>
        <begin position="53"/>
        <end position="185"/>
    </location>
</feature>
<evidence type="ECO:0000313" key="2">
    <source>
        <dbReference type="EMBL" id="RMS95184.1"/>
    </source>
</evidence>